<name>S4NLR0_9NEOP</name>
<accession>S4NLR0</accession>
<sequence length="73" mass="8412">MRISSVYVAIRSRESLIATGFERAPSSDTTVTQYRDRISQRRYYVLVVVSGPSFNDHCRLSQWRVQGLRPGYA</sequence>
<reference evidence="1" key="2">
    <citation type="submission" date="2013-05" db="EMBL/GenBank/DDBJ databases">
        <authorList>
            <person name="Carter J.-M."/>
            <person name="Baker S.C."/>
            <person name="Pink R."/>
            <person name="Carter D.R.F."/>
            <person name="Collins A."/>
            <person name="Tomlin J."/>
            <person name="Gibbs M."/>
            <person name="Breuker C.J."/>
        </authorList>
    </citation>
    <scope>NUCLEOTIDE SEQUENCE</scope>
    <source>
        <tissue evidence="1">Ovary</tissue>
    </source>
</reference>
<organism evidence="1">
    <name type="scientific">Pararge aegeria</name>
    <name type="common">speckled wood butterfly</name>
    <dbReference type="NCBI Taxonomy" id="116150"/>
    <lineage>
        <taxon>Eukaryota</taxon>
        <taxon>Metazoa</taxon>
        <taxon>Ecdysozoa</taxon>
        <taxon>Arthropoda</taxon>
        <taxon>Hexapoda</taxon>
        <taxon>Insecta</taxon>
        <taxon>Pterygota</taxon>
        <taxon>Neoptera</taxon>
        <taxon>Endopterygota</taxon>
        <taxon>Lepidoptera</taxon>
        <taxon>Glossata</taxon>
        <taxon>Ditrysia</taxon>
        <taxon>Papilionoidea</taxon>
        <taxon>Nymphalidae</taxon>
        <taxon>Satyrinae</taxon>
        <taxon>Satyrini</taxon>
        <taxon>Parargina</taxon>
        <taxon>Pararge</taxon>
    </lineage>
</organism>
<dbReference type="EMBL" id="GAIX01014581">
    <property type="protein sequence ID" value="JAA77979.1"/>
    <property type="molecule type" value="Transcribed_RNA"/>
</dbReference>
<proteinExistence type="predicted"/>
<evidence type="ECO:0000313" key="1">
    <source>
        <dbReference type="EMBL" id="JAA77979.1"/>
    </source>
</evidence>
<reference evidence="1" key="1">
    <citation type="journal article" date="2013" name="BMC Genomics">
        <title>Unscrambling butterfly oogenesis.</title>
        <authorList>
            <person name="Carter J.M."/>
            <person name="Baker S.C."/>
            <person name="Pink R."/>
            <person name="Carter D.R."/>
            <person name="Collins A."/>
            <person name="Tomlin J."/>
            <person name="Gibbs M."/>
            <person name="Breuker C.J."/>
        </authorList>
    </citation>
    <scope>NUCLEOTIDE SEQUENCE</scope>
    <source>
        <tissue evidence="1">Ovary</tissue>
    </source>
</reference>
<dbReference type="AlphaFoldDB" id="S4NLR0"/>
<protein>
    <submittedName>
        <fullName evidence="1">Uncharacterized protein</fullName>
    </submittedName>
</protein>